<organism evidence="2 3">
    <name type="scientific">Microvirga vignae</name>
    <dbReference type="NCBI Taxonomy" id="1225564"/>
    <lineage>
        <taxon>Bacteria</taxon>
        <taxon>Pseudomonadati</taxon>
        <taxon>Pseudomonadota</taxon>
        <taxon>Alphaproteobacteria</taxon>
        <taxon>Hyphomicrobiales</taxon>
        <taxon>Methylobacteriaceae</taxon>
        <taxon>Microvirga</taxon>
    </lineage>
</organism>
<evidence type="ECO:0000259" key="1">
    <source>
        <dbReference type="Pfam" id="PF00881"/>
    </source>
</evidence>
<dbReference type="InterPro" id="IPR012825">
    <property type="entry name" value="BluB"/>
</dbReference>
<reference evidence="2 3" key="1">
    <citation type="submission" date="2015-05" db="EMBL/GenBank/DDBJ databases">
        <title>Draft genome sequence of Microvirga vignae strain BR3299, a novel nitrogen fixing bacteria isolated from Brazil semi-aired region.</title>
        <authorList>
            <person name="Zilli J.E."/>
            <person name="Passos S.R."/>
            <person name="Leite J."/>
            <person name="Baldani J.I."/>
            <person name="Xavier G.R."/>
            <person name="Rumjaneck N.G."/>
            <person name="Simoes-Araujo J.L."/>
        </authorList>
    </citation>
    <scope>NUCLEOTIDE SEQUENCE [LARGE SCALE GENOMIC DNA]</scope>
    <source>
        <strain evidence="2 3">BR3299</strain>
    </source>
</reference>
<dbReference type="PANTHER" id="PTHR23026:SF123">
    <property type="entry name" value="NAD(P)H NITROREDUCTASE RV3131-RELATED"/>
    <property type="match status" value="1"/>
</dbReference>
<comment type="caution">
    <text evidence="2">The sequence shown here is derived from an EMBL/GenBank/DDBJ whole genome shotgun (WGS) entry which is preliminary data.</text>
</comment>
<dbReference type="PANTHER" id="PTHR23026">
    <property type="entry name" value="NADPH NITROREDUCTASE"/>
    <property type="match status" value="1"/>
</dbReference>
<dbReference type="InterPro" id="IPR000415">
    <property type="entry name" value="Nitroreductase-like"/>
</dbReference>
<dbReference type="OrthoDB" id="9773807at2"/>
<sequence length="213" mass="24023">MEQSPVPVFARAFRDQLRDLFVWRRDVRHFRSMPIAPDVLTRLLELAHLAPSVGLSQPWRFVLVDDPQRRAAIVENFEVCNAQALRREPTERASAYAKLKLAGLQEAPVHLAVFAEDSTPQGHGLGRRTMPETVRYSTVMAIHTLWLAARAEGIGVGWVSILDPAAVAMTLDVPSHWAFIGYLCLGYPAHADDTPELERQGWQTRTPLQILRR</sequence>
<dbReference type="PATRIC" id="fig|1225564.3.peg.5375"/>
<dbReference type="GO" id="GO:0016491">
    <property type="term" value="F:oxidoreductase activity"/>
    <property type="evidence" value="ECO:0007669"/>
    <property type="project" value="InterPro"/>
</dbReference>
<dbReference type="Gene3D" id="3.40.109.10">
    <property type="entry name" value="NADH Oxidase"/>
    <property type="match status" value="1"/>
</dbReference>
<dbReference type="AlphaFoldDB" id="A0A0H1R887"/>
<dbReference type="SUPFAM" id="SSF55469">
    <property type="entry name" value="FMN-dependent nitroreductase-like"/>
    <property type="match status" value="1"/>
</dbReference>
<keyword evidence="3" id="KW-1185">Reference proteome</keyword>
<name>A0A0H1R887_9HYPH</name>
<protein>
    <submittedName>
        <fullName evidence="2">Cob(II)yrinic acid a,c-diamide reductase</fullName>
    </submittedName>
</protein>
<evidence type="ECO:0000313" key="2">
    <source>
        <dbReference type="EMBL" id="KLK91435.1"/>
    </source>
</evidence>
<dbReference type="NCBIfam" id="TIGR02476">
    <property type="entry name" value="BluB"/>
    <property type="match status" value="1"/>
</dbReference>
<dbReference type="STRING" id="1225564.AA309_20290"/>
<feature type="domain" description="Nitroreductase" evidence="1">
    <location>
        <begin position="23"/>
        <end position="187"/>
    </location>
</feature>
<dbReference type="InterPro" id="IPR050627">
    <property type="entry name" value="Nitroreductase/BluB"/>
</dbReference>
<gene>
    <name evidence="2" type="ORF">AA309_20290</name>
</gene>
<dbReference type="CDD" id="cd02145">
    <property type="entry name" value="BluB"/>
    <property type="match status" value="1"/>
</dbReference>
<dbReference type="InterPro" id="IPR029479">
    <property type="entry name" value="Nitroreductase"/>
</dbReference>
<proteinExistence type="predicted"/>
<evidence type="ECO:0000313" key="3">
    <source>
        <dbReference type="Proteomes" id="UP000035489"/>
    </source>
</evidence>
<accession>A0A0H1R887</accession>
<dbReference type="Proteomes" id="UP000035489">
    <property type="component" value="Unassembled WGS sequence"/>
</dbReference>
<dbReference type="Pfam" id="PF00881">
    <property type="entry name" value="Nitroreductase"/>
    <property type="match status" value="1"/>
</dbReference>
<dbReference type="EMBL" id="LCYG01000055">
    <property type="protein sequence ID" value="KLK91435.1"/>
    <property type="molecule type" value="Genomic_DNA"/>
</dbReference>